<organism evidence="23 24">
    <name type="scientific">Marinobacter nanhaiticus D15-8W</name>
    <dbReference type="NCBI Taxonomy" id="626887"/>
    <lineage>
        <taxon>Bacteria</taxon>
        <taxon>Pseudomonadati</taxon>
        <taxon>Pseudomonadota</taxon>
        <taxon>Gammaproteobacteria</taxon>
        <taxon>Pseudomonadales</taxon>
        <taxon>Marinobacteraceae</taxon>
        <taxon>Marinobacter</taxon>
    </lineage>
</organism>
<feature type="domain" description="ATP-dependent DNA ligase family profile" evidence="22">
    <location>
        <begin position="324"/>
        <end position="408"/>
    </location>
</feature>
<dbReference type="GO" id="GO:0003910">
    <property type="term" value="F:DNA ligase (ATP) activity"/>
    <property type="evidence" value="ECO:0007669"/>
    <property type="project" value="UniProtKB-EC"/>
</dbReference>
<dbReference type="InterPro" id="IPR014143">
    <property type="entry name" value="NHEJ_ligase_prk"/>
</dbReference>
<dbReference type="Gene3D" id="3.90.920.10">
    <property type="entry name" value="DNA primase, PRIM domain"/>
    <property type="match status" value="1"/>
</dbReference>
<dbReference type="PATRIC" id="fig|626887.3.peg.3539"/>
<evidence type="ECO:0000259" key="22">
    <source>
        <dbReference type="PROSITE" id="PS50160"/>
    </source>
</evidence>
<evidence type="ECO:0000256" key="14">
    <source>
        <dbReference type="ARBA" id="ARBA00023125"/>
    </source>
</evidence>
<proteinExistence type="predicted"/>
<dbReference type="InterPro" id="IPR012309">
    <property type="entry name" value="DNA_ligase_ATP-dep_C"/>
</dbReference>
<dbReference type="GO" id="GO:0003887">
    <property type="term" value="F:DNA-directed DNA polymerase activity"/>
    <property type="evidence" value="ECO:0007669"/>
    <property type="project" value="UniProtKB-KW"/>
</dbReference>
<dbReference type="EMBL" id="APLQ01000014">
    <property type="protein sequence ID" value="ENO13256.1"/>
    <property type="molecule type" value="Genomic_DNA"/>
</dbReference>
<dbReference type="CDD" id="cd07971">
    <property type="entry name" value="OBF_DNA_ligase_LigD"/>
    <property type="match status" value="1"/>
</dbReference>
<dbReference type="OrthoDB" id="9802472at2"/>
<evidence type="ECO:0000256" key="9">
    <source>
        <dbReference type="ARBA" id="ARBA00022763"/>
    </source>
</evidence>
<feature type="compositionally biased region" description="Basic and acidic residues" evidence="21">
    <location>
        <begin position="544"/>
        <end position="556"/>
    </location>
</feature>
<evidence type="ECO:0000256" key="8">
    <source>
        <dbReference type="ARBA" id="ARBA00022741"/>
    </source>
</evidence>
<dbReference type="SUPFAM" id="SSF56091">
    <property type="entry name" value="DNA ligase/mRNA capping enzyme, catalytic domain"/>
    <property type="match status" value="1"/>
</dbReference>
<evidence type="ECO:0000256" key="7">
    <source>
        <dbReference type="ARBA" id="ARBA00022723"/>
    </source>
</evidence>
<dbReference type="SUPFAM" id="SSF50249">
    <property type="entry name" value="Nucleic acid-binding proteins"/>
    <property type="match status" value="1"/>
</dbReference>
<evidence type="ECO:0000256" key="11">
    <source>
        <dbReference type="ARBA" id="ARBA00022839"/>
    </source>
</evidence>
<dbReference type="Pfam" id="PF21686">
    <property type="entry name" value="LigD_Prim-Pol"/>
    <property type="match status" value="1"/>
</dbReference>
<dbReference type="NCBIfam" id="TIGR02779">
    <property type="entry name" value="NHEJ_ligase_lig"/>
    <property type="match status" value="1"/>
</dbReference>
<dbReference type="GO" id="GO:0003677">
    <property type="term" value="F:DNA binding"/>
    <property type="evidence" value="ECO:0007669"/>
    <property type="project" value="UniProtKB-KW"/>
</dbReference>
<keyword evidence="4" id="KW-0808">Transferase</keyword>
<keyword evidence="16" id="KW-0234">DNA repair</keyword>
<feature type="compositionally biased region" description="Basic and acidic residues" evidence="21">
    <location>
        <begin position="1"/>
        <end position="22"/>
    </location>
</feature>
<dbReference type="GO" id="GO:0046872">
    <property type="term" value="F:metal ion binding"/>
    <property type="evidence" value="ECO:0007669"/>
    <property type="project" value="UniProtKB-KW"/>
</dbReference>
<evidence type="ECO:0000256" key="20">
    <source>
        <dbReference type="ARBA" id="ARBA00034003"/>
    </source>
</evidence>
<evidence type="ECO:0000256" key="2">
    <source>
        <dbReference type="ARBA" id="ARBA00012727"/>
    </source>
</evidence>
<keyword evidence="17" id="KW-0464">Manganese</keyword>
<name>N6WP06_9GAMM</name>
<dbReference type="Gene3D" id="3.30.1490.70">
    <property type="match status" value="1"/>
</dbReference>
<protein>
    <recommendedName>
        <fullName evidence="2">DNA ligase (ATP)</fullName>
        <ecNumber evidence="2">6.5.1.1</ecNumber>
    </recommendedName>
    <alternativeName>
        <fullName evidence="19">NHEJ DNA polymerase</fullName>
    </alternativeName>
</protein>
<keyword evidence="12" id="KW-0067">ATP-binding</keyword>
<dbReference type="AlphaFoldDB" id="N6WP06"/>
<dbReference type="NCBIfam" id="TIGR02777">
    <property type="entry name" value="LigD_PE_dom"/>
    <property type="match status" value="1"/>
</dbReference>
<comment type="cofactor">
    <cofactor evidence="1">
        <name>Mn(2+)</name>
        <dbReference type="ChEBI" id="CHEBI:29035"/>
    </cofactor>
</comment>
<reference evidence="23 24" key="1">
    <citation type="journal article" date="2013" name="Genome Announc.">
        <title>Genome Sequence of the Polycyclic Aromatic Hydrocarbon-Degrading Bacterium Strain Marinobacter nanhaiticus D15-8WT.</title>
        <authorList>
            <person name="Cui Z."/>
            <person name="Gao W."/>
            <person name="Li Q."/>
            <person name="Xu G."/>
            <person name="Zheng L."/>
        </authorList>
    </citation>
    <scope>NUCLEOTIDE SEQUENCE [LARGE SCALE GENOMIC DNA]</scope>
    <source>
        <strain evidence="23 24">D15-8W</strain>
    </source>
</reference>
<evidence type="ECO:0000313" key="24">
    <source>
        <dbReference type="Proteomes" id="UP000013165"/>
    </source>
</evidence>
<feature type="region of interest" description="Disordered" evidence="21">
    <location>
        <begin position="519"/>
        <end position="558"/>
    </location>
</feature>
<keyword evidence="6" id="KW-0540">Nuclease</keyword>
<accession>N6WP06</accession>
<comment type="caution">
    <text evidence="23">The sequence shown here is derived from an EMBL/GenBank/DDBJ whole genome shotgun (WGS) entry which is preliminary data.</text>
</comment>
<dbReference type="InterPro" id="IPR012310">
    <property type="entry name" value="DNA_ligase_ATP-dep_cent"/>
</dbReference>
<keyword evidence="3 23" id="KW-0436">Ligase</keyword>
<dbReference type="CDD" id="cd07906">
    <property type="entry name" value="Adenylation_DNA_ligase_LigD_LigC"/>
    <property type="match status" value="1"/>
</dbReference>
<keyword evidence="7" id="KW-0479">Metal-binding</keyword>
<evidence type="ECO:0000256" key="3">
    <source>
        <dbReference type="ARBA" id="ARBA00022598"/>
    </source>
</evidence>
<gene>
    <name evidence="23" type="primary">ligD</name>
    <name evidence="23" type="ORF">J057_17710</name>
</gene>
<dbReference type="InterPro" id="IPR052171">
    <property type="entry name" value="NHEJ_LigD"/>
</dbReference>
<evidence type="ECO:0000313" key="23">
    <source>
        <dbReference type="EMBL" id="ENO13256.1"/>
    </source>
</evidence>
<keyword evidence="9" id="KW-0227">DNA damage</keyword>
<evidence type="ECO:0000256" key="5">
    <source>
        <dbReference type="ARBA" id="ARBA00022695"/>
    </source>
</evidence>
<sequence>MAETLKTYRDKRNFQRTPEPRGNELSLRQGQARYVMHKHAASHDHFDLRLEQDGVLRSWALPKGPSLVPGERRLAVEVEDHPLEYGDFEGVIPRKEYGGGTVMLWDTGAWIRHGKTGDDRIDIELRGTKLEGRWSLVRTKGGSKDGKTREDHRQWLMIKRRDRTHRRLEPDDLSVVSGRTMDEIARDRNRVWSSAETASPLDAADLPKARKTATLPNVRPQLAVLKSEPPSGEAWLHEIKFDGYRLLAYLEQGEVRLMTRNGHDWTHRFPSLVTALQRLPAKSALVDGEIVVFENDGSTSFRKLQARVGGRGDTVNEAGLVYQVFDLLHLDGYDLVRTPLTDRKEALKTVLDARPDATNEPVRYSDHIRGYGPAFLGEVSEMGLEGVISKRADGPYRSGRDASWIKTKCIQQDEFVVGGYMPPSGSRSGFGSLLLGAHGERGLEYQGRVGAGFSSRQLRWFEKQFQRTHADDSPFVDAVPDSKGARWVQPELVVDVAFAQRSPRGVLRQPVFRGLREDKTADEVRVDDERETGADTEQQQAPRPPDKRTARSKDPRVAGVRITHPDRLLFPENGLTKLDLARYYASVADWLLPHSAHRPLAMVRCPEGRAGECFFQKSPGRTLSGRLEQVSISGNSGADKNLVYLDSAQDLVYLAQFGVIELHPWGSRVENVERPDTLTFDFDPDPSLEWRVIVSVARRLNEILDNAGLTGFPRITGGKGLHIVVPVEPEADWDTIKQFARFVSRILVQEQPKLMTTNMSKSRRKGRIFLDYLRNGRGATSIASYSVRARDGAPVATPLRWDEVARVGRGNRYTVANLPRRLSSLDRDPWADFEVARRRITVETLEKLEAGT</sequence>
<dbReference type="GO" id="GO:0006281">
    <property type="term" value="P:DNA repair"/>
    <property type="evidence" value="ECO:0007669"/>
    <property type="project" value="UniProtKB-KW"/>
</dbReference>
<feature type="region of interest" description="Disordered" evidence="21">
    <location>
        <begin position="1"/>
        <end position="26"/>
    </location>
</feature>
<evidence type="ECO:0000256" key="6">
    <source>
        <dbReference type="ARBA" id="ARBA00022722"/>
    </source>
</evidence>
<dbReference type="NCBIfam" id="TIGR02776">
    <property type="entry name" value="NHEJ_ligase_prk"/>
    <property type="match status" value="1"/>
</dbReference>
<dbReference type="HOGENOM" id="CLU_008325_0_2_6"/>
<dbReference type="eggNOG" id="COG3285">
    <property type="taxonomic scope" value="Bacteria"/>
</dbReference>
<evidence type="ECO:0000256" key="1">
    <source>
        <dbReference type="ARBA" id="ARBA00001936"/>
    </source>
</evidence>
<keyword evidence="18" id="KW-0511">Multifunctional enzyme</keyword>
<dbReference type="InterPro" id="IPR014144">
    <property type="entry name" value="LigD_PE_domain"/>
</dbReference>
<evidence type="ECO:0000256" key="17">
    <source>
        <dbReference type="ARBA" id="ARBA00023211"/>
    </source>
</evidence>
<keyword evidence="15" id="KW-0233">DNA recombination</keyword>
<dbReference type="RefSeq" id="WP_004581481.1">
    <property type="nucleotide sequence ID" value="NZ_AP028878.1"/>
</dbReference>
<dbReference type="InterPro" id="IPR014146">
    <property type="entry name" value="LigD_ligase_dom"/>
</dbReference>
<dbReference type="GO" id="GO:0005524">
    <property type="term" value="F:ATP binding"/>
    <property type="evidence" value="ECO:0007669"/>
    <property type="project" value="UniProtKB-KW"/>
</dbReference>
<dbReference type="NCBIfam" id="TIGR02778">
    <property type="entry name" value="ligD_pol"/>
    <property type="match status" value="1"/>
</dbReference>
<dbReference type="InterPro" id="IPR014145">
    <property type="entry name" value="LigD_pol_dom"/>
</dbReference>
<dbReference type="PANTHER" id="PTHR42705:SF2">
    <property type="entry name" value="BIFUNCTIONAL NON-HOMOLOGOUS END JOINING PROTEIN LIGD"/>
    <property type="match status" value="1"/>
</dbReference>
<keyword evidence="24" id="KW-1185">Reference proteome</keyword>
<evidence type="ECO:0000256" key="13">
    <source>
        <dbReference type="ARBA" id="ARBA00022932"/>
    </source>
</evidence>
<dbReference type="Gene3D" id="3.30.470.30">
    <property type="entry name" value="DNA ligase/mRNA capping enzyme"/>
    <property type="match status" value="1"/>
</dbReference>
<evidence type="ECO:0000256" key="15">
    <source>
        <dbReference type="ARBA" id="ARBA00023172"/>
    </source>
</evidence>
<dbReference type="PROSITE" id="PS50160">
    <property type="entry name" value="DNA_LIGASE_A3"/>
    <property type="match status" value="1"/>
</dbReference>
<feature type="compositionally biased region" description="Basic and acidic residues" evidence="21">
    <location>
        <begin position="519"/>
        <end position="533"/>
    </location>
</feature>
<evidence type="ECO:0000256" key="12">
    <source>
        <dbReference type="ARBA" id="ARBA00022840"/>
    </source>
</evidence>
<dbReference type="InterPro" id="IPR012340">
    <property type="entry name" value="NA-bd_OB-fold"/>
</dbReference>
<dbReference type="PANTHER" id="PTHR42705">
    <property type="entry name" value="BIFUNCTIONAL NON-HOMOLOGOUS END JOINING PROTEIN LIGD"/>
    <property type="match status" value="1"/>
</dbReference>
<evidence type="ECO:0000256" key="21">
    <source>
        <dbReference type="SAM" id="MobiDB-lite"/>
    </source>
</evidence>
<evidence type="ECO:0000256" key="4">
    <source>
        <dbReference type="ARBA" id="ARBA00022679"/>
    </source>
</evidence>
<dbReference type="Gene3D" id="2.40.50.140">
    <property type="entry name" value="Nucleic acid-binding proteins"/>
    <property type="match status" value="1"/>
</dbReference>
<keyword evidence="13" id="KW-0239">DNA-directed DNA polymerase</keyword>
<dbReference type="EC" id="6.5.1.1" evidence="2"/>
<keyword evidence="11" id="KW-0269">Exonuclease</keyword>
<dbReference type="Proteomes" id="UP000013165">
    <property type="component" value="Unassembled WGS sequence"/>
</dbReference>
<evidence type="ECO:0000256" key="10">
    <source>
        <dbReference type="ARBA" id="ARBA00022801"/>
    </source>
</evidence>
<dbReference type="Pfam" id="PF04679">
    <property type="entry name" value="DNA_ligase_A_C"/>
    <property type="match status" value="1"/>
</dbReference>
<dbReference type="CDD" id="cd04861">
    <property type="entry name" value="LigD_Pol_like"/>
    <property type="match status" value="1"/>
</dbReference>
<dbReference type="eggNOG" id="COG1793">
    <property type="taxonomic scope" value="Bacteria"/>
</dbReference>
<dbReference type="Pfam" id="PF01068">
    <property type="entry name" value="DNA_ligase_A_M"/>
    <property type="match status" value="1"/>
</dbReference>
<dbReference type="Pfam" id="PF13298">
    <property type="entry name" value="LigD_N"/>
    <property type="match status" value="1"/>
</dbReference>
<evidence type="ECO:0000256" key="16">
    <source>
        <dbReference type="ARBA" id="ARBA00023204"/>
    </source>
</evidence>
<dbReference type="NCBIfam" id="NF004628">
    <property type="entry name" value="PRK05972.1"/>
    <property type="match status" value="1"/>
</dbReference>
<keyword evidence="5" id="KW-0548">Nucleotidyltransferase</keyword>
<keyword evidence="8" id="KW-0547">Nucleotide-binding</keyword>
<keyword evidence="14" id="KW-0238">DNA-binding</keyword>
<keyword evidence="10" id="KW-0378">Hydrolase</keyword>
<evidence type="ECO:0000256" key="19">
    <source>
        <dbReference type="ARBA" id="ARBA00029943"/>
    </source>
</evidence>
<dbReference type="GO" id="GO:0006310">
    <property type="term" value="P:DNA recombination"/>
    <property type="evidence" value="ECO:0007669"/>
    <property type="project" value="UniProtKB-KW"/>
</dbReference>
<evidence type="ECO:0000256" key="18">
    <source>
        <dbReference type="ARBA" id="ARBA00023268"/>
    </source>
</evidence>
<comment type="catalytic activity">
    <reaction evidence="20">
        <text>ATP + (deoxyribonucleotide)n-3'-hydroxyl + 5'-phospho-(deoxyribonucleotide)m = (deoxyribonucleotide)n+m + AMP + diphosphate.</text>
        <dbReference type="EC" id="6.5.1.1"/>
    </reaction>
</comment>
<dbReference type="GO" id="GO:0004527">
    <property type="term" value="F:exonuclease activity"/>
    <property type="evidence" value="ECO:0007669"/>
    <property type="project" value="UniProtKB-KW"/>
</dbReference>
<dbReference type="STRING" id="626887.J057_17710"/>